<name>A0A2S9ZYJ1_RHOTO</name>
<proteinExistence type="predicted"/>
<dbReference type="AlphaFoldDB" id="A0A2S9ZYJ1"/>
<evidence type="ECO:0000256" key="1">
    <source>
        <dbReference type="SAM" id="MobiDB-lite"/>
    </source>
</evidence>
<evidence type="ECO:0000313" key="2">
    <source>
        <dbReference type="EMBL" id="PRQ70820.1"/>
    </source>
</evidence>
<sequence length="284" mass="30535">MKSNWSSRSLVRAGVMVPQRLRLSTPLRRSSRLSLPPSPAPSTTAHPTPTIKRSRTAEEASSSSTNPSSPAKRQRTAETPTSHNPASPALSRSTVARVHQHRHRPTSVPASSSNGVSPPLTRSRCHFSRLRISSREDPSAPPYFFNVPTVRAAQLSLAGHADVYLPFLQCALASDYAQETMRRFHVENLGDVPDSDDCEGIQLGGQTPSDANAAEVMESRHSALVPHEDVLAAVRRIAGSELWDEGACEVLPREEVAGRTLRASKRAGAGASSSGGPQTKKSRS</sequence>
<gene>
    <name evidence="2" type="ORF">AAT19DRAFT_10977</name>
</gene>
<dbReference type="OrthoDB" id="2530500at2759"/>
<protein>
    <submittedName>
        <fullName evidence="2">Uncharacterized protein</fullName>
    </submittedName>
</protein>
<reference evidence="2 3" key="1">
    <citation type="journal article" date="2018" name="Elife">
        <title>Functional genomics of lipid metabolism in the oleaginous yeast Rhodosporidium toruloides.</title>
        <authorList>
            <person name="Coradetti S.T."/>
            <person name="Pinel D."/>
            <person name="Geiselman G."/>
            <person name="Ito M."/>
            <person name="Mondo S."/>
            <person name="Reilly M.C."/>
            <person name="Cheng Y.F."/>
            <person name="Bauer S."/>
            <person name="Grigoriev I."/>
            <person name="Gladden J.M."/>
            <person name="Simmons B.A."/>
            <person name="Brem R."/>
            <person name="Arkin A.P."/>
            <person name="Skerker J.M."/>
        </authorList>
    </citation>
    <scope>NUCLEOTIDE SEQUENCE [LARGE SCALE GENOMIC DNA]</scope>
    <source>
        <strain evidence="2 3">NBRC 0880</strain>
    </source>
</reference>
<organism evidence="2 3">
    <name type="scientific">Rhodotorula toruloides</name>
    <name type="common">Yeast</name>
    <name type="synonym">Rhodosporidium toruloides</name>
    <dbReference type="NCBI Taxonomy" id="5286"/>
    <lineage>
        <taxon>Eukaryota</taxon>
        <taxon>Fungi</taxon>
        <taxon>Dikarya</taxon>
        <taxon>Basidiomycota</taxon>
        <taxon>Pucciniomycotina</taxon>
        <taxon>Microbotryomycetes</taxon>
        <taxon>Sporidiobolales</taxon>
        <taxon>Sporidiobolaceae</taxon>
        <taxon>Rhodotorula</taxon>
    </lineage>
</organism>
<dbReference type="EMBL" id="LCTV02000014">
    <property type="protein sequence ID" value="PRQ70820.1"/>
    <property type="molecule type" value="Genomic_DNA"/>
</dbReference>
<feature type="compositionally biased region" description="Polar residues" evidence="1">
    <location>
        <begin position="77"/>
        <end position="94"/>
    </location>
</feature>
<feature type="compositionally biased region" description="Low complexity" evidence="1">
    <location>
        <begin position="20"/>
        <end position="50"/>
    </location>
</feature>
<feature type="compositionally biased region" description="Low complexity" evidence="1">
    <location>
        <begin position="266"/>
        <end position="276"/>
    </location>
</feature>
<feature type="compositionally biased region" description="Low complexity" evidence="1">
    <location>
        <begin position="59"/>
        <end position="70"/>
    </location>
</feature>
<feature type="region of interest" description="Disordered" evidence="1">
    <location>
        <begin position="261"/>
        <end position="284"/>
    </location>
</feature>
<evidence type="ECO:0000313" key="3">
    <source>
        <dbReference type="Proteomes" id="UP000239560"/>
    </source>
</evidence>
<feature type="region of interest" description="Disordered" evidence="1">
    <location>
        <begin position="1"/>
        <end position="122"/>
    </location>
</feature>
<dbReference type="Proteomes" id="UP000239560">
    <property type="component" value="Unassembled WGS sequence"/>
</dbReference>
<accession>A0A2S9ZYJ1</accession>
<comment type="caution">
    <text evidence="2">The sequence shown here is derived from an EMBL/GenBank/DDBJ whole genome shotgun (WGS) entry which is preliminary data.</text>
</comment>